<accession>A0AAU9LPQ8</accession>
<reference evidence="7 8" key="1">
    <citation type="submission" date="2022-01" db="EMBL/GenBank/DDBJ databases">
        <authorList>
            <person name="Xiong W."/>
            <person name="Schranz E."/>
        </authorList>
    </citation>
    <scope>NUCLEOTIDE SEQUENCE [LARGE SCALE GENOMIC DNA]</scope>
</reference>
<dbReference type="InterPro" id="IPR004332">
    <property type="entry name" value="Transposase_MuDR"/>
</dbReference>
<feature type="region of interest" description="Disordered" evidence="5">
    <location>
        <begin position="759"/>
        <end position="811"/>
    </location>
</feature>
<evidence type="ECO:0000313" key="8">
    <source>
        <dbReference type="Proteomes" id="UP001157418"/>
    </source>
</evidence>
<dbReference type="PROSITE" id="PS50966">
    <property type="entry name" value="ZF_SWIM"/>
    <property type="match status" value="1"/>
</dbReference>
<dbReference type="PANTHER" id="PTHR31973">
    <property type="entry name" value="POLYPROTEIN, PUTATIVE-RELATED"/>
    <property type="match status" value="1"/>
</dbReference>
<evidence type="ECO:0000256" key="4">
    <source>
        <dbReference type="PROSITE-ProRule" id="PRU00325"/>
    </source>
</evidence>
<name>A0AAU9LPQ8_9ASTR</name>
<proteinExistence type="predicted"/>
<protein>
    <recommendedName>
        <fullName evidence="6">SWIM-type domain-containing protein</fullName>
    </recommendedName>
</protein>
<feature type="domain" description="SWIM-type" evidence="6">
    <location>
        <begin position="670"/>
        <end position="704"/>
    </location>
</feature>
<keyword evidence="8" id="KW-1185">Reference proteome</keyword>
<dbReference type="InterPro" id="IPR018289">
    <property type="entry name" value="MULE_transposase_dom"/>
</dbReference>
<dbReference type="InterPro" id="IPR007527">
    <property type="entry name" value="Znf_SWIM"/>
</dbReference>
<dbReference type="Pfam" id="PF04434">
    <property type="entry name" value="SWIM"/>
    <property type="match status" value="1"/>
</dbReference>
<keyword evidence="1" id="KW-0479">Metal-binding</keyword>
<keyword evidence="2 4" id="KW-0863">Zinc-finger</keyword>
<dbReference type="EMBL" id="CAKMRJ010000002">
    <property type="protein sequence ID" value="CAH1416412.1"/>
    <property type="molecule type" value="Genomic_DNA"/>
</dbReference>
<organism evidence="7 8">
    <name type="scientific">Lactuca virosa</name>
    <dbReference type="NCBI Taxonomy" id="75947"/>
    <lineage>
        <taxon>Eukaryota</taxon>
        <taxon>Viridiplantae</taxon>
        <taxon>Streptophyta</taxon>
        <taxon>Embryophyta</taxon>
        <taxon>Tracheophyta</taxon>
        <taxon>Spermatophyta</taxon>
        <taxon>Magnoliopsida</taxon>
        <taxon>eudicotyledons</taxon>
        <taxon>Gunneridae</taxon>
        <taxon>Pentapetalae</taxon>
        <taxon>asterids</taxon>
        <taxon>campanulids</taxon>
        <taxon>Asterales</taxon>
        <taxon>Asteraceae</taxon>
        <taxon>Cichorioideae</taxon>
        <taxon>Cichorieae</taxon>
        <taxon>Lactucinae</taxon>
        <taxon>Lactuca</taxon>
    </lineage>
</organism>
<dbReference type="Pfam" id="PF10551">
    <property type="entry name" value="MULE"/>
    <property type="match status" value="1"/>
</dbReference>
<comment type="caution">
    <text evidence="7">The sequence shown here is derived from an EMBL/GenBank/DDBJ whole genome shotgun (WGS) entry which is preliminary data.</text>
</comment>
<keyword evidence="3" id="KW-0862">Zinc</keyword>
<sequence length="811" mass="93882">MLFSSSSRENFCLRLFKYRCCKHSNKSRYFITTDSLLSSSLMDNEVDAPRWDISAHSPIIEQVISEFKFKLKYGGFFRLARNSCRQVYCFGSTKCLYIDTFSYDLNHLVEEVKKHYPSQSDIVLSIVFVDKYAKEQCFIELDNDKSFMVMLNMYDKEKEVTIYATTEKLRYNPKPLSCQDKVIDESDDENETDSVCPSQESYHSLHSSDNEYELLNYGETYAYSKVNPFMKVNSKFPSVIAFRRALNHYALTNEFEYVIEKSDLTRLTACCGDKKCKWRIHASLTQDGVTFEVKKFIETHSCTRSNKSGNKHATQGWIADVVTDKLKSEGDVSPADLKKWLMHTYNVEVPYMRVFRGREQAYTDMYGKWDDSYANIYDFKKELEKRNPGSVVEIDLQTVGEKKHFLRFFISLTACSKGFLAGCRPYIGLDACHLKGKFNGVLAAATSIDGNNGMFPVAYGVLEAENTKSWTWFLASLKKAIGTPNGLVISSDMQKGLELAITQVYPNIEHRECIRHLCSNFKKHFRGDFFMSKLWEAVNTYSVSKHDRLLNEIATKCADAISYLNENHKKIWSRSKFGTLVKCDYITNNISETFNSWVGDIRYKPVLDLLDAIREKLMERFDKKRSKVQKWKGPLLPKANKYLKTITKNLGEYQVCRSSDNKAEVKYKGYRWDVVLDEKKCSCRKWQVTGLPCVHAAAFIAFTREPNWDKYVDTYFTVDKFKEAYALEISPMPGKDQWVNIETVEKIYTPIIKRPLGRPKKNRIIPHDEPKKRHRCPRCGMYGHHQRTCKNPASQGFDEASSSKRKGHKIS</sequence>
<evidence type="ECO:0000256" key="1">
    <source>
        <dbReference type="ARBA" id="ARBA00022723"/>
    </source>
</evidence>
<gene>
    <name evidence="7" type="ORF">LVIROSA_LOCUS4176</name>
</gene>
<evidence type="ECO:0000259" key="6">
    <source>
        <dbReference type="PROSITE" id="PS50966"/>
    </source>
</evidence>
<evidence type="ECO:0000256" key="5">
    <source>
        <dbReference type="SAM" id="MobiDB-lite"/>
    </source>
</evidence>
<dbReference type="SMART" id="SM00575">
    <property type="entry name" value="ZnF_PMZ"/>
    <property type="match status" value="1"/>
</dbReference>
<dbReference type="InterPro" id="IPR006564">
    <property type="entry name" value="Znf_PMZ"/>
</dbReference>
<dbReference type="AlphaFoldDB" id="A0AAU9LPQ8"/>
<evidence type="ECO:0000256" key="3">
    <source>
        <dbReference type="ARBA" id="ARBA00022833"/>
    </source>
</evidence>
<dbReference type="GO" id="GO:0008270">
    <property type="term" value="F:zinc ion binding"/>
    <property type="evidence" value="ECO:0007669"/>
    <property type="project" value="UniProtKB-KW"/>
</dbReference>
<dbReference type="Pfam" id="PF03108">
    <property type="entry name" value="DBD_Tnp_Mut"/>
    <property type="match status" value="1"/>
</dbReference>
<dbReference type="PANTHER" id="PTHR31973:SF188">
    <property type="entry name" value="POLYPROTEIN, PUTATIVE-RELATED"/>
    <property type="match status" value="1"/>
</dbReference>
<evidence type="ECO:0000313" key="7">
    <source>
        <dbReference type="EMBL" id="CAH1416412.1"/>
    </source>
</evidence>
<dbReference type="Proteomes" id="UP001157418">
    <property type="component" value="Unassembled WGS sequence"/>
</dbReference>
<evidence type="ECO:0000256" key="2">
    <source>
        <dbReference type="ARBA" id="ARBA00022771"/>
    </source>
</evidence>